<dbReference type="Gene3D" id="3.40.50.300">
    <property type="entry name" value="P-loop containing nucleotide triphosphate hydrolases"/>
    <property type="match status" value="1"/>
</dbReference>
<dbReference type="GO" id="GO:0005524">
    <property type="term" value="F:ATP binding"/>
    <property type="evidence" value="ECO:0007669"/>
    <property type="project" value="UniProtKB-KW"/>
</dbReference>
<sequence>MQQRVGLARALAMDADILLMDEPFSALDPLIRQGLQNELLELQHKLNKTIVFVSHDLDEALKIGTHIAIMKGGVIVQRGKPEEIVLSPADDYVRSFVAHYQSLECAQRP</sequence>
<dbReference type="Proteomes" id="UP000502041">
    <property type="component" value="Chromosome"/>
</dbReference>
<keyword evidence="1" id="KW-0067">ATP-binding</keyword>
<dbReference type="AlphaFoldDB" id="A0A6H2H9X3"/>
<dbReference type="InterPro" id="IPR051921">
    <property type="entry name" value="ABC_osmolyte_uptake_ATP-bind"/>
</dbReference>
<proteinExistence type="predicted"/>
<evidence type="ECO:0000313" key="2">
    <source>
        <dbReference type="Proteomes" id="UP000502041"/>
    </source>
</evidence>
<dbReference type="InterPro" id="IPR027417">
    <property type="entry name" value="P-loop_NTPase"/>
</dbReference>
<dbReference type="EMBL" id="CP051461">
    <property type="protein sequence ID" value="QJC56669.1"/>
    <property type="molecule type" value="Genomic_DNA"/>
</dbReference>
<keyword evidence="2" id="KW-1185">Reference proteome</keyword>
<dbReference type="PANTHER" id="PTHR43869:SF1">
    <property type="entry name" value="GLYCINE BETAINE_PROLINE BETAINE TRANSPORT SYSTEM ATP-BINDING PROTEIN PROV"/>
    <property type="match status" value="1"/>
</dbReference>
<dbReference type="SUPFAM" id="SSF52540">
    <property type="entry name" value="P-loop containing nucleoside triphosphate hydrolases"/>
    <property type="match status" value="1"/>
</dbReference>
<reference evidence="1 2" key="1">
    <citation type="submission" date="2020-04" db="EMBL/GenBank/DDBJ databases">
        <title>Complete genome of a Psychrophilic, Marine, Gas Vacuolate Bacterium Polaromonas vacuolata KCTC 22033T.</title>
        <authorList>
            <person name="Hwang K."/>
            <person name="Kim K.M."/>
        </authorList>
    </citation>
    <scope>NUCLEOTIDE SEQUENCE [LARGE SCALE GENOMIC DNA]</scope>
    <source>
        <strain evidence="1 2">KCTC 22033</strain>
    </source>
</reference>
<organism evidence="1 2">
    <name type="scientific">Polaromonas vacuolata</name>
    <dbReference type="NCBI Taxonomy" id="37448"/>
    <lineage>
        <taxon>Bacteria</taxon>
        <taxon>Pseudomonadati</taxon>
        <taxon>Pseudomonadota</taxon>
        <taxon>Betaproteobacteria</taxon>
        <taxon>Burkholderiales</taxon>
        <taxon>Comamonadaceae</taxon>
        <taxon>Polaromonas</taxon>
    </lineage>
</organism>
<accession>A0A6H2H9X3</accession>
<name>A0A6H2H9X3_9BURK</name>
<dbReference type="RefSeq" id="WP_202882360.1">
    <property type="nucleotide sequence ID" value="NZ_CP051461.1"/>
</dbReference>
<protein>
    <submittedName>
        <fullName evidence="1">Glycine betaine/carnitine transport ATP-binding protein GbuA</fullName>
    </submittedName>
</protein>
<dbReference type="PANTHER" id="PTHR43869">
    <property type="entry name" value="GLYCINE BETAINE/PROLINE BETAINE TRANSPORT SYSTEM ATP-BINDING PROTEIN PROV"/>
    <property type="match status" value="1"/>
</dbReference>
<dbReference type="KEGG" id="pvac:HC248_01978"/>
<gene>
    <name evidence="1" type="primary">gbuA</name>
    <name evidence="1" type="ORF">HC248_01978</name>
</gene>
<keyword evidence="1" id="KW-0547">Nucleotide-binding</keyword>
<evidence type="ECO:0000313" key="1">
    <source>
        <dbReference type="EMBL" id="QJC56669.1"/>
    </source>
</evidence>